<dbReference type="Proteomes" id="UP000261540">
    <property type="component" value="Unplaced"/>
</dbReference>
<dbReference type="PRINTS" id="PR00376">
    <property type="entry name" value="IL1BCENZYME"/>
</dbReference>
<dbReference type="GO" id="GO:0006508">
    <property type="term" value="P:proteolysis"/>
    <property type="evidence" value="ECO:0007669"/>
    <property type="project" value="InterPro"/>
</dbReference>
<dbReference type="AlphaFoldDB" id="A0A3B3S5Q7"/>
<dbReference type="SUPFAM" id="SSF52129">
    <property type="entry name" value="Caspase-like"/>
    <property type="match status" value="1"/>
</dbReference>
<evidence type="ECO:0000259" key="2">
    <source>
        <dbReference type="PROSITE" id="PS50208"/>
    </source>
</evidence>
<dbReference type="PROSITE" id="PS50208">
    <property type="entry name" value="CASPASE_P20"/>
    <property type="match status" value="1"/>
</dbReference>
<dbReference type="GeneTree" id="ENSGT00940000159698"/>
<dbReference type="InterPro" id="IPR002398">
    <property type="entry name" value="Pept_C14"/>
</dbReference>
<dbReference type="InterPro" id="IPR016129">
    <property type="entry name" value="Caspase_his_AS"/>
</dbReference>
<dbReference type="GO" id="GO:0005829">
    <property type="term" value="C:cytosol"/>
    <property type="evidence" value="ECO:0007669"/>
    <property type="project" value="TreeGrafter"/>
</dbReference>
<comment type="similarity">
    <text evidence="1">Belongs to the peptidase C14A family.</text>
</comment>
<accession>A0A3B3S5Q7</accession>
<dbReference type="GO" id="GO:0008630">
    <property type="term" value="P:intrinsic apoptotic signaling pathway in response to DNA damage"/>
    <property type="evidence" value="ECO:0007669"/>
    <property type="project" value="TreeGrafter"/>
</dbReference>
<name>A0A3B3S5Q7_9TELE</name>
<dbReference type="PANTHER" id="PTHR10454">
    <property type="entry name" value="CASPASE"/>
    <property type="match status" value="1"/>
</dbReference>
<protein>
    <recommendedName>
        <fullName evidence="2">Caspase family p20 domain-containing protein</fullName>
    </recommendedName>
</protein>
<sequence>NYLKGHKQCTIMLNNHEPSINVLTGGSLWFSGLSFHSYKMDASHCGLCLIINNVKFLPESYLRSRNGSNIDCDKLEKRFKSLNFIVDVQQDLTHEVTLSKKDHTKYDCCIVVILSHGSKNLIPGAVHGVDGPTVPVEDITSFLNGEHCPSLQGKPKIFFIQPAITRASSKSVAPCS</sequence>
<feature type="domain" description="Caspase family p20" evidence="2">
    <location>
        <begin position="46"/>
        <end position="161"/>
    </location>
</feature>
<dbReference type="Ensembl" id="ENSPKIT00000006583.1">
    <property type="protein sequence ID" value="ENSPKIP00000025838.1"/>
    <property type="gene ID" value="ENSPKIG00000008550.1"/>
</dbReference>
<dbReference type="InterPro" id="IPR001309">
    <property type="entry name" value="Pept_C14_p20"/>
</dbReference>
<evidence type="ECO:0000313" key="3">
    <source>
        <dbReference type="Ensembl" id="ENSPKIP00000025838.1"/>
    </source>
</evidence>
<dbReference type="Gene3D" id="3.40.50.1460">
    <property type="match status" value="1"/>
</dbReference>
<dbReference type="SMART" id="SM00115">
    <property type="entry name" value="CASc"/>
    <property type="match status" value="1"/>
</dbReference>
<dbReference type="GO" id="GO:0043525">
    <property type="term" value="P:positive regulation of neuron apoptotic process"/>
    <property type="evidence" value="ECO:0007669"/>
    <property type="project" value="TreeGrafter"/>
</dbReference>
<dbReference type="InterPro" id="IPR011600">
    <property type="entry name" value="Pept_C14_caspase"/>
</dbReference>
<dbReference type="InterPro" id="IPR029030">
    <property type="entry name" value="Caspase-like_dom_sf"/>
</dbReference>
<dbReference type="InterPro" id="IPR015917">
    <property type="entry name" value="Pept_C14A"/>
</dbReference>
<reference evidence="3" key="2">
    <citation type="submission" date="2025-09" db="UniProtKB">
        <authorList>
            <consortium name="Ensembl"/>
        </authorList>
    </citation>
    <scope>IDENTIFICATION</scope>
</reference>
<keyword evidence="4" id="KW-1185">Reference proteome</keyword>
<reference evidence="3" key="1">
    <citation type="submission" date="2025-08" db="UniProtKB">
        <authorList>
            <consortium name="Ensembl"/>
        </authorList>
    </citation>
    <scope>IDENTIFICATION</scope>
</reference>
<proteinExistence type="inferred from homology"/>
<evidence type="ECO:0000313" key="4">
    <source>
        <dbReference type="Proteomes" id="UP000261540"/>
    </source>
</evidence>
<dbReference type="PROSITE" id="PS01121">
    <property type="entry name" value="CASPASE_HIS"/>
    <property type="match status" value="1"/>
</dbReference>
<dbReference type="PANTHER" id="PTHR10454:SF157">
    <property type="entry name" value="CASPASE-9"/>
    <property type="match status" value="1"/>
</dbReference>
<dbReference type="GO" id="GO:0004197">
    <property type="term" value="F:cysteine-type endopeptidase activity"/>
    <property type="evidence" value="ECO:0007669"/>
    <property type="project" value="InterPro"/>
</dbReference>
<organism evidence="3 4">
    <name type="scientific">Paramormyrops kingsleyae</name>
    <dbReference type="NCBI Taxonomy" id="1676925"/>
    <lineage>
        <taxon>Eukaryota</taxon>
        <taxon>Metazoa</taxon>
        <taxon>Chordata</taxon>
        <taxon>Craniata</taxon>
        <taxon>Vertebrata</taxon>
        <taxon>Euteleostomi</taxon>
        <taxon>Actinopterygii</taxon>
        <taxon>Neopterygii</taxon>
        <taxon>Teleostei</taxon>
        <taxon>Osteoglossocephala</taxon>
        <taxon>Osteoglossomorpha</taxon>
        <taxon>Osteoglossiformes</taxon>
        <taxon>Mormyridae</taxon>
        <taxon>Paramormyrops</taxon>
    </lineage>
</organism>
<evidence type="ECO:0000256" key="1">
    <source>
        <dbReference type="ARBA" id="ARBA00010134"/>
    </source>
</evidence>
<dbReference type="Pfam" id="PF00656">
    <property type="entry name" value="Peptidase_C14"/>
    <property type="match status" value="1"/>
</dbReference>
<dbReference type="STRING" id="1676925.ENSPKIP00000025838"/>